<evidence type="ECO:0000256" key="1">
    <source>
        <dbReference type="ARBA" id="ARBA00010116"/>
    </source>
</evidence>
<dbReference type="InterPro" id="IPR003344">
    <property type="entry name" value="Big_1_dom"/>
</dbReference>
<evidence type="ECO:0000256" key="2">
    <source>
        <dbReference type="SAM" id="Phobius"/>
    </source>
</evidence>
<reference evidence="4 5" key="1">
    <citation type="submission" date="2019-12" db="EMBL/GenBank/DDBJ databases">
        <authorList>
            <person name="Lee S.D."/>
        </authorList>
    </citation>
    <scope>NUCLEOTIDE SEQUENCE [LARGE SCALE GENOMIC DNA]</scope>
    <source>
        <strain evidence="4 5">SAP-6</strain>
    </source>
</reference>
<dbReference type="InterPro" id="IPR013783">
    <property type="entry name" value="Ig-like_fold"/>
</dbReference>
<evidence type="ECO:0000313" key="4">
    <source>
        <dbReference type="EMBL" id="NDL64580.1"/>
    </source>
</evidence>
<dbReference type="GO" id="GO:0009279">
    <property type="term" value="C:cell outer membrane"/>
    <property type="evidence" value="ECO:0007669"/>
    <property type="project" value="TreeGrafter"/>
</dbReference>
<dbReference type="PANTHER" id="PTHR39576">
    <property type="entry name" value="ATTACHING AND EFFACING PROTEIN HOMOLOG-RELATED-RELATED"/>
    <property type="match status" value="1"/>
</dbReference>
<name>A0A845SI55_9GAMM</name>
<feature type="domain" description="Big-1" evidence="3">
    <location>
        <begin position="679"/>
        <end position="773"/>
    </location>
</feature>
<accession>A0A845SI55</accession>
<gene>
    <name evidence="4" type="ORF">GRH90_17740</name>
</gene>
<comment type="similarity">
    <text evidence="1">Belongs to the intimin/invasin family.</text>
</comment>
<dbReference type="Pfam" id="PF11924">
    <property type="entry name" value="IAT_beta"/>
    <property type="match status" value="1"/>
</dbReference>
<dbReference type="InterPro" id="IPR024519">
    <property type="entry name" value="IAT_beta"/>
</dbReference>
<feature type="transmembrane region" description="Helical" evidence="2">
    <location>
        <begin position="31"/>
        <end position="58"/>
    </location>
</feature>
<proteinExistence type="inferred from homology"/>
<dbReference type="SMART" id="SM00634">
    <property type="entry name" value="BID_1"/>
    <property type="match status" value="2"/>
</dbReference>
<dbReference type="InterPro" id="IPR051715">
    <property type="entry name" value="Intimin-Invasin_domain"/>
</dbReference>
<dbReference type="AlphaFoldDB" id="A0A845SI55"/>
<reference evidence="4 5" key="2">
    <citation type="submission" date="2020-02" db="EMBL/GenBank/DDBJ databases">
        <title>The new genus of Enterobacteriales.</title>
        <authorList>
            <person name="Kim I.S."/>
        </authorList>
    </citation>
    <scope>NUCLEOTIDE SEQUENCE [LARGE SCALE GENOMIC DNA]</scope>
    <source>
        <strain evidence="4 5">SAP-6</strain>
    </source>
</reference>
<keyword evidence="2" id="KW-0812">Transmembrane</keyword>
<dbReference type="Gene3D" id="2.40.160.160">
    <property type="entry name" value="Inverse autotransporter, beta-domain"/>
    <property type="match status" value="1"/>
</dbReference>
<dbReference type="FunFam" id="2.40.160.160:FF:000001">
    <property type="entry name" value="Intimin-like inverse autotransporter SinH"/>
    <property type="match status" value="1"/>
</dbReference>
<evidence type="ECO:0000259" key="3">
    <source>
        <dbReference type="PROSITE" id="PS51127"/>
    </source>
</evidence>
<feature type="domain" description="Big-1" evidence="3">
    <location>
        <begin position="577"/>
        <end position="669"/>
    </location>
</feature>
<dbReference type="Gene3D" id="2.60.40.10">
    <property type="entry name" value="Immunoglobulins"/>
    <property type="match status" value="4"/>
</dbReference>
<dbReference type="InterPro" id="IPR015217">
    <property type="entry name" value="Invasin_dom_3"/>
</dbReference>
<comment type="caution">
    <text evidence="4">The sequence shown here is derived from an EMBL/GenBank/DDBJ whole genome shotgun (WGS) entry which is preliminary data.</text>
</comment>
<dbReference type="SUPFAM" id="SSF49373">
    <property type="entry name" value="Invasin/intimin cell-adhesion fragments"/>
    <property type="match status" value="3"/>
</dbReference>
<sequence>MHDLYYINCIAIILKSLFNPIRKKKLRRRSCVVWIHLVLQSLLPLSLSFTPAVAASFYQSTEEASPPDITTPDNRLAGAAIAAGTLISSDNQSQSAANKARSALSSAANQSARDWLNQFGSARIQLNFNEHFRLDNSELDLLLPLYDNQATILFTQLGIRNKDSRNTGNIGAGIRTYRGAWMFGANSFFDNDFSGRNRRLGVGAEAWTDNLKLSANGYLGLTGWHQSRDVADYDERPANGFDLRAEAYLPSHPQLGGKLMFEQYHGDQVALFGKHSRQRNPYALTTGLTYTPIPLLTLGTEYRAGKGGERDANLNLQLNYRLGHSWRSQTDPALMTLDRSLAGGRHDLVERNNHIVLDYRRQEFIRLTLPDRLSGKSGQPVTLTAQVNATHGVDRIEWEYASLTNAGGRIGADAQHSLSLTLPPFQAAVGNNNSYSLSAVAYDSRGKASNRATTQVTVTGHAASAATSRMTAVPATLAADGRSTSRIVVNINDEFNQPVGGLADQLALSLNFTAQSGSAPGDGVAPPALGDIRETAPGEYSALFTAGDQPGAARVMSTIGGQELTDAVVTLTPAQGNQTFSLDKNSMVADNVDVATLTFTPRDDQGNAITGLGNRLAFTSSPSAGVGISAIAEDNGVYTAALKGTVAATVTVTPVVDGTSLTALNQTLVMNAGGMDAGRSAFTAEPKSIMNDNKAASTLTFTARDAYDNPVPGLDITFGVTGVAGTSLGTVAAANGVYTAQLTANTVGTATIVPLADGSPVGALSDSVTVIDTPIVFTVTTDRPTAKAGEVVQMTIEAQYASGAPVRDFNVDIRPTTAIGRTRPRREPITASINGASMYSGKTDNSGKITLAISDDDTIGLKTTYTVTPEAGAAVTREVIFSVTTSPDSEFAYYWGHMQDTVDGIKRPALRLEVDRPSAFYRQNNEQWVVMDNVGAESWCGTGKLPNAAALTGLHARHGSMSSAFGWPDKYYVTSSYAVKGADKYALMINLANGDTNIGLTPLEPQLVACAL</sequence>
<keyword evidence="2" id="KW-0472">Membrane</keyword>
<evidence type="ECO:0000313" key="5">
    <source>
        <dbReference type="Proteomes" id="UP000461443"/>
    </source>
</evidence>
<dbReference type="InterPro" id="IPR008541">
    <property type="entry name" value="InvE_AD"/>
</dbReference>
<organism evidence="4 5">
    <name type="scientific">Acerihabitans arboris</name>
    <dbReference type="NCBI Taxonomy" id="2691583"/>
    <lineage>
        <taxon>Bacteria</taxon>
        <taxon>Pseudomonadati</taxon>
        <taxon>Pseudomonadota</taxon>
        <taxon>Gammaproteobacteria</taxon>
        <taxon>Enterobacterales</taxon>
        <taxon>Pectobacteriaceae</taxon>
        <taxon>Acerihabitans</taxon>
    </lineage>
</organism>
<dbReference type="InterPro" id="IPR003535">
    <property type="entry name" value="Intimin/invasin_bac"/>
</dbReference>
<dbReference type="InterPro" id="IPR008542">
    <property type="entry name" value="BIg21"/>
</dbReference>
<dbReference type="PROSITE" id="PS51127">
    <property type="entry name" value="BIG1"/>
    <property type="match status" value="2"/>
</dbReference>
<protein>
    <recommendedName>
        <fullName evidence="3">Big-1 domain-containing protein</fullName>
    </recommendedName>
</protein>
<keyword evidence="2" id="KW-1133">Transmembrane helix</keyword>
<dbReference type="PRINTS" id="PR01369">
    <property type="entry name" value="INTIMIN"/>
</dbReference>
<dbReference type="Pfam" id="PF05689">
    <property type="entry name" value="InvE_AD"/>
    <property type="match status" value="1"/>
</dbReference>
<dbReference type="InterPro" id="IPR038177">
    <property type="entry name" value="IAT_beta_sf"/>
</dbReference>
<dbReference type="Pfam" id="PF05688">
    <property type="entry name" value="BIg21"/>
    <property type="match status" value="1"/>
</dbReference>
<dbReference type="GO" id="GO:0007155">
    <property type="term" value="P:cell adhesion"/>
    <property type="evidence" value="ECO:0007669"/>
    <property type="project" value="InterPro"/>
</dbReference>
<dbReference type="InterPro" id="IPR008964">
    <property type="entry name" value="Invasin/intimin_cell_adhesion"/>
</dbReference>
<dbReference type="EMBL" id="WUBS01000013">
    <property type="protein sequence ID" value="NDL64580.1"/>
    <property type="molecule type" value="Genomic_DNA"/>
</dbReference>
<dbReference type="PANTHER" id="PTHR39576:SF2">
    <property type="entry name" value="ATTACHING AND EFFACING PROTEIN HOMOLOG-RELATED"/>
    <property type="match status" value="1"/>
</dbReference>
<dbReference type="Proteomes" id="UP000461443">
    <property type="component" value="Unassembled WGS sequence"/>
</dbReference>
<dbReference type="Pfam" id="PF09134">
    <property type="entry name" value="Invasin_D3"/>
    <property type="match status" value="3"/>
</dbReference>
<keyword evidence="5" id="KW-1185">Reference proteome</keyword>